<keyword evidence="3" id="KW-1185">Reference proteome</keyword>
<dbReference type="Proteomes" id="UP000244336">
    <property type="component" value="Chromosome 7"/>
</dbReference>
<gene>
    <name evidence="2" type="ORF">GQ55_7G114900</name>
</gene>
<name>A0A2T7CU56_9POAL</name>
<dbReference type="EMBL" id="CM009755">
    <property type="protein sequence ID" value="PUZ46841.1"/>
    <property type="molecule type" value="Genomic_DNA"/>
</dbReference>
<sequence length="131" mass="14128">MPPAYNTQTNSTKSTMDFGFYKRARGIKHTAAATPFYPRKPAQVAGAPTAAPAAQQPAGVRAKQPATTTVWLVPPPPPSTVVAMEVVGNGPAPGGGIASDTDVDRRAALYISRVQERLRRERMTDDWRKHC</sequence>
<protein>
    <submittedName>
        <fullName evidence="2">Uncharacterized protein</fullName>
    </submittedName>
</protein>
<dbReference type="Gramene" id="PUZ46841">
    <property type="protein sequence ID" value="PUZ46841"/>
    <property type="gene ID" value="GQ55_7G114900"/>
</dbReference>
<evidence type="ECO:0000313" key="3">
    <source>
        <dbReference type="Proteomes" id="UP000244336"/>
    </source>
</evidence>
<feature type="region of interest" description="Disordered" evidence="1">
    <location>
        <begin position="42"/>
        <end position="75"/>
    </location>
</feature>
<organism evidence="2 3">
    <name type="scientific">Panicum hallii var. hallii</name>
    <dbReference type="NCBI Taxonomy" id="1504633"/>
    <lineage>
        <taxon>Eukaryota</taxon>
        <taxon>Viridiplantae</taxon>
        <taxon>Streptophyta</taxon>
        <taxon>Embryophyta</taxon>
        <taxon>Tracheophyta</taxon>
        <taxon>Spermatophyta</taxon>
        <taxon>Magnoliopsida</taxon>
        <taxon>Liliopsida</taxon>
        <taxon>Poales</taxon>
        <taxon>Poaceae</taxon>
        <taxon>PACMAD clade</taxon>
        <taxon>Panicoideae</taxon>
        <taxon>Panicodae</taxon>
        <taxon>Paniceae</taxon>
        <taxon>Panicinae</taxon>
        <taxon>Panicum</taxon>
        <taxon>Panicum sect. Panicum</taxon>
    </lineage>
</organism>
<feature type="compositionally biased region" description="Low complexity" evidence="1">
    <location>
        <begin position="42"/>
        <end position="72"/>
    </location>
</feature>
<reference evidence="2 3" key="1">
    <citation type="submission" date="2018-04" db="EMBL/GenBank/DDBJ databases">
        <title>WGS assembly of Panicum hallii var. hallii HAL2.</title>
        <authorList>
            <person name="Lovell J."/>
            <person name="Jenkins J."/>
            <person name="Lowry D."/>
            <person name="Mamidi S."/>
            <person name="Sreedasyam A."/>
            <person name="Weng X."/>
            <person name="Barry K."/>
            <person name="Bonette J."/>
            <person name="Campitelli B."/>
            <person name="Daum C."/>
            <person name="Gordon S."/>
            <person name="Gould B."/>
            <person name="Lipzen A."/>
            <person name="MacQueen A."/>
            <person name="Palacio-Mejia J."/>
            <person name="Plott C."/>
            <person name="Shakirov E."/>
            <person name="Shu S."/>
            <person name="Yoshinaga Y."/>
            <person name="Zane M."/>
            <person name="Rokhsar D."/>
            <person name="Grimwood J."/>
            <person name="Schmutz J."/>
            <person name="Juenger T."/>
        </authorList>
    </citation>
    <scope>NUCLEOTIDE SEQUENCE [LARGE SCALE GENOMIC DNA]</scope>
    <source>
        <strain evidence="3">cv. HAL2</strain>
    </source>
</reference>
<accession>A0A2T7CU56</accession>
<proteinExistence type="predicted"/>
<evidence type="ECO:0000256" key="1">
    <source>
        <dbReference type="SAM" id="MobiDB-lite"/>
    </source>
</evidence>
<evidence type="ECO:0000313" key="2">
    <source>
        <dbReference type="EMBL" id="PUZ46841.1"/>
    </source>
</evidence>
<dbReference type="AlphaFoldDB" id="A0A2T7CU56"/>
<dbReference type="OrthoDB" id="685990at2759"/>